<evidence type="ECO:0000313" key="8">
    <source>
        <dbReference type="Proteomes" id="UP001479436"/>
    </source>
</evidence>
<keyword evidence="4 6" id="KW-0472">Membrane</keyword>
<keyword evidence="2 6" id="KW-0812">Transmembrane</keyword>
<feature type="region of interest" description="Disordered" evidence="5">
    <location>
        <begin position="38"/>
        <end position="61"/>
    </location>
</feature>
<keyword evidence="8" id="KW-1185">Reference proteome</keyword>
<evidence type="ECO:0000256" key="1">
    <source>
        <dbReference type="ARBA" id="ARBA00004141"/>
    </source>
</evidence>
<proteinExistence type="predicted"/>
<evidence type="ECO:0000256" key="5">
    <source>
        <dbReference type="SAM" id="MobiDB-lite"/>
    </source>
</evidence>
<dbReference type="InterPro" id="IPR035952">
    <property type="entry name" value="Rhomboid-like_sf"/>
</dbReference>
<keyword evidence="3 6" id="KW-1133">Transmembrane helix</keyword>
<comment type="subcellular location">
    <subcellularLocation>
        <location evidence="1">Membrane</location>
        <topology evidence="1">Multi-pass membrane protein</topology>
    </subcellularLocation>
</comment>
<name>A0ABR2X2L8_9FUNG</name>
<protein>
    <submittedName>
        <fullName evidence="7">Uncharacterized protein</fullName>
    </submittedName>
</protein>
<feature type="transmembrane region" description="Helical" evidence="6">
    <location>
        <begin position="321"/>
        <end position="342"/>
    </location>
</feature>
<evidence type="ECO:0000256" key="2">
    <source>
        <dbReference type="ARBA" id="ARBA00022692"/>
    </source>
</evidence>
<feature type="transmembrane region" description="Helical" evidence="6">
    <location>
        <begin position="223"/>
        <end position="244"/>
    </location>
</feature>
<gene>
    <name evidence="7" type="ORF">K7432_001661</name>
</gene>
<feature type="transmembrane region" description="Helical" evidence="6">
    <location>
        <begin position="132"/>
        <end position="158"/>
    </location>
</feature>
<sequence length="649" mass="74149">MSGNEANYWNLLHLCRSVRLVQEDDFLRLSEWTDTPSLPLHGDSHSQNNNNSPFSRSNARGRATSISLQTSGPTFQLTFKDNESIEKKRADGPVHGFFSKEGSQFQSFDIPPTTKIPFLDEKIDPKRKQYRILALWPLPTVTRHLILLSLILSLVNTFGLLTAKTCSAPSFVLYRKEYISLFLSPFLIPFTPIGLLIAGLNFLTLGLFEESLSHFLGGTKRFLITFIGLLFGVTITRQFVGYFFSRSTGWALPMLFFSDSLHECSQGMSPFLFSMLVFQSVNLHDKYILYYGDQVDTRIKVPKVWIQLSLCMLNFLPKNSFWWSASGLFVGFVATMRSYYVVKRQKVTRHFPNALKNFSTVYLKQLFVKAFKRCAYVLGIAAVLLVLCNVLYTRPVPVDPEALTSISEDRYLMTFLVMTAPRTGEPDFLTNTIESYLTHFPAEPALESFYSRVQMVVYTHFSNHTAFDRAKSKFESTRKGQRYIKWVQEPGFEKNQRLHFSKAMKMVSETYQTSYIEIVEDDFPLCEDTWPEFLRVLYHANKHVPEHCGAFVGTGGSGLIFKRPIVERAYQLLLSEDPATPPDIILQNCLLGITPQCQECSQTLVISKSLLMHHVGYNTSTSDSRAYNSNEFQCGWRHPFNGEQSTIIV</sequence>
<dbReference type="EMBL" id="JASJQH010000039">
    <property type="protein sequence ID" value="KAK9768025.1"/>
    <property type="molecule type" value="Genomic_DNA"/>
</dbReference>
<feature type="transmembrane region" description="Helical" evidence="6">
    <location>
        <begin position="374"/>
        <end position="392"/>
    </location>
</feature>
<evidence type="ECO:0000256" key="4">
    <source>
        <dbReference type="ARBA" id="ARBA00023136"/>
    </source>
</evidence>
<accession>A0ABR2X2L8</accession>
<organism evidence="7 8">
    <name type="scientific">Basidiobolus ranarum</name>
    <dbReference type="NCBI Taxonomy" id="34480"/>
    <lineage>
        <taxon>Eukaryota</taxon>
        <taxon>Fungi</taxon>
        <taxon>Fungi incertae sedis</taxon>
        <taxon>Zoopagomycota</taxon>
        <taxon>Entomophthoromycotina</taxon>
        <taxon>Basidiobolomycetes</taxon>
        <taxon>Basidiobolales</taxon>
        <taxon>Basidiobolaceae</taxon>
        <taxon>Basidiobolus</taxon>
    </lineage>
</organism>
<evidence type="ECO:0000313" key="7">
    <source>
        <dbReference type="EMBL" id="KAK9768025.1"/>
    </source>
</evidence>
<feature type="transmembrane region" description="Helical" evidence="6">
    <location>
        <begin position="178"/>
        <end position="203"/>
    </location>
</feature>
<evidence type="ECO:0000256" key="6">
    <source>
        <dbReference type="SAM" id="Phobius"/>
    </source>
</evidence>
<comment type="caution">
    <text evidence="7">The sequence shown here is derived from an EMBL/GenBank/DDBJ whole genome shotgun (WGS) entry which is preliminary data.</text>
</comment>
<feature type="compositionally biased region" description="Polar residues" evidence="5">
    <location>
        <begin position="45"/>
        <end position="61"/>
    </location>
</feature>
<evidence type="ECO:0000256" key="3">
    <source>
        <dbReference type="ARBA" id="ARBA00022989"/>
    </source>
</evidence>
<reference evidence="7 8" key="1">
    <citation type="submission" date="2023-04" db="EMBL/GenBank/DDBJ databases">
        <title>Genome of Basidiobolus ranarum AG-B5.</title>
        <authorList>
            <person name="Stajich J.E."/>
            <person name="Carter-House D."/>
            <person name="Gryganskyi A."/>
        </authorList>
    </citation>
    <scope>NUCLEOTIDE SEQUENCE [LARGE SCALE GENOMIC DNA]</scope>
    <source>
        <strain evidence="7 8">AG-B5</strain>
    </source>
</reference>
<dbReference type="SUPFAM" id="SSF144091">
    <property type="entry name" value="Rhomboid-like"/>
    <property type="match status" value="1"/>
</dbReference>
<dbReference type="Proteomes" id="UP001479436">
    <property type="component" value="Unassembled WGS sequence"/>
</dbReference>